<dbReference type="AlphaFoldDB" id="A0A4Z2GUW9"/>
<keyword evidence="2" id="KW-1185">Reference proteome</keyword>
<sequence length="121" mass="12909">MVARLREITSRKAGLVRGQLRVVDLSYLRQLGPVVGVFRRVVGADAPGGRGGGCGGRRPASFLRPGHALRQQHVVQSHQLRILGLLLLGATDTEHCGGDGGDGVRTPPLNSLYRRGVITLL</sequence>
<accession>A0A4Z2GUW9</accession>
<organism evidence="1 2">
    <name type="scientific">Liparis tanakae</name>
    <name type="common">Tanaka's snailfish</name>
    <dbReference type="NCBI Taxonomy" id="230148"/>
    <lineage>
        <taxon>Eukaryota</taxon>
        <taxon>Metazoa</taxon>
        <taxon>Chordata</taxon>
        <taxon>Craniata</taxon>
        <taxon>Vertebrata</taxon>
        <taxon>Euteleostomi</taxon>
        <taxon>Actinopterygii</taxon>
        <taxon>Neopterygii</taxon>
        <taxon>Teleostei</taxon>
        <taxon>Neoteleostei</taxon>
        <taxon>Acanthomorphata</taxon>
        <taxon>Eupercaria</taxon>
        <taxon>Perciformes</taxon>
        <taxon>Cottioidei</taxon>
        <taxon>Cottales</taxon>
        <taxon>Liparidae</taxon>
        <taxon>Liparis</taxon>
    </lineage>
</organism>
<proteinExistence type="predicted"/>
<evidence type="ECO:0000313" key="2">
    <source>
        <dbReference type="Proteomes" id="UP000314294"/>
    </source>
</evidence>
<comment type="caution">
    <text evidence="1">The sequence shown here is derived from an EMBL/GenBank/DDBJ whole genome shotgun (WGS) entry which is preliminary data.</text>
</comment>
<dbReference type="EMBL" id="SRLO01000405">
    <property type="protein sequence ID" value="TNN57427.1"/>
    <property type="molecule type" value="Genomic_DNA"/>
</dbReference>
<name>A0A4Z2GUW9_9TELE</name>
<dbReference type="Proteomes" id="UP000314294">
    <property type="component" value="Unassembled WGS sequence"/>
</dbReference>
<protein>
    <submittedName>
        <fullName evidence="1">Uncharacterized protein</fullName>
    </submittedName>
</protein>
<reference evidence="1 2" key="1">
    <citation type="submission" date="2019-03" db="EMBL/GenBank/DDBJ databases">
        <title>First draft genome of Liparis tanakae, snailfish: a comprehensive survey of snailfish specific genes.</title>
        <authorList>
            <person name="Kim W."/>
            <person name="Song I."/>
            <person name="Jeong J.-H."/>
            <person name="Kim D."/>
            <person name="Kim S."/>
            <person name="Ryu S."/>
            <person name="Song J.Y."/>
            <person name="Lee S.K."/>
        </authorList>
    </citation>
    <scope>NUCLEOTIDE SEQUENCE [LARGE SCALE GENOMIC DNA]</scope>
    <source>
        <tissue evidence="1">Muscle</tissue>
    </source>
</reference>
<evidence type="ECO:0000313" key="1">
    <source>
        <dbReference type="EMBL" id="TNN57427.1"/>
    </source>
</evidence>
<gene>
    <name evidence="1" type="ORF">EYF80_032335</name>
</gene>